<feature type="transmembrane region" description="Helical" evidence="1">
    <location>
        <begin position="84"/>
        <end position="103"/>
    </location>
</feature>
<dbReference type="Proteomes" id="UP000639051">
    <property type="component" value="Unassembled WGS sequence"/>
</dbReference>
<evidence type="ECO:0000256" key="1">
    <source>
        <dbReference type="SAM" id="Phobius"/>
    </source>
</evidence>
<dbReference type="EMBL" id="JAERRC010000020">
    <property type="protein sequence ID" value="MBL0705424.1"/>
    <property type="molecule type" value="Genomic_DNA"/>
</dbReference>
<keyword evidence="1" id="KW-1133">Transmembrane helix</keyword>
<evidence type="ECO:0000313" key="2">
    <source>
        <dbReference type="EMBL" id="MBL0705424.1"/>
    </source>
</evidence>
<sequence length="140" mass="14382">MSTPTALDSVVLLRRSLEALSALGAQFLLGMGANLFGSPEDAAGGARIAAGIVLGLHALVGLGLVVVGIRVLTAARRLDVESTTAVWALAVVVLTFLAGLGTMMTGNDWLSFAMSVGFAVTAALYVRTLLAAARIESRRV</sequence>
<reference evidence="2 3" key="1">
    <citation type="submission" date="2021-01" db="EMBL/GenBank/DDBJ databases">
        <title>Genome public.</title>
        <authorList>
            <person name="Liu C."/>
            <person name="Sun Q."/>
        </authorList>
    </citation>
    <scope>NUCLEOTIDE SEQUENCE [LARGE SCALE GENOMIC DNA]</scope>
    <source>
        <strain evidence="2 3">JC656</strain>
    </source>
</reference>
<evidence type="ECO:0000313" key="3">
    <source>
        <dbReference type="Proteomes" id="UP000639051"/>
    </source>
</evidence>
<feature type="transmembrane region" description="Helical" evidence="1">
    <location>
        <begin position="17"/>
        <end position="36"/>
    </location>
</feature>
<proteinExistence type="predicted"/>
<protein>
    <recommendedName>
        <fullName evidence="4">Integral membrane protein</fullName>
    </recommendedName>
</protein>
<name>A0ABS1K182_9MICC</name>
<evidence type="ECO:0008006" key="4">
    <source>
        <dbReference type="Google" id="ProtNLM"/>
    </source>
</evidence>
<keyword evidence="1" id="KW-0812">Transmembrane</keyword>
<organism evidence="2 3">
    <name type="scientific">Sinomonas cellulolyticus</name>
    <dbReference type="NCBI Taxonomy" id="2801916"/>
    <lineage>
        <taxon>Bacteria</taxon>
        <taxon>Bacillati</taxon>
        <taxon>Actinomycetota</taxon>
        <taxon>Actinomycetes</taxon>
        <taxon>Micrococcales</taxon>
        <taxon>Micrococcaceae</taxon>
        <taxon>Sinomonas</taxon>
    </lineage>
</organism>
<gene>
    <name evidence="2" type="ORF">JJE72_07900</name>
</gene>
<feature type="transmembrane region" description="Helical" evidence="1">
    <location>
        <begin position="48"/>
        <end position="72"/>
    </location>
</feature>
<comment type="caution">
    <text evidence="2">The sequence shown here is derived from an EMBL/GenBank/DDBJ whole genome shotgun (WGS) entry which is preliminary data.</text>
</comment>
<keyword evidence="3" id="KW-1185">Reference proteome</keyword>
<keyword evidence="1" id="KW-0472">Membrane</keyword>
<accession>A0ABS1K182</accession>
<feature type="transmembrane region" description="Helical" evidence="1">
    <location>
        <begin position="109"/>
        <end position="130"/>
    </location>
</feature>